<feature type="transmembrane region" description="Helical" evidence="3">
    <location>
        <begin position="379"/>
        <end position="404"/>
    </location>
</feature>
<feature type="transmembrane region" description="Helical" evidence="3">
    <location>
        <begin position="287"/>
        <end position="306"/>
    </location>
</feature>
<feature type="transmembrane region" description="Helical" evidence="3">
    <location>
        <begin position="254"/>
        <end position="275"/>
    </location>
</feature>
<organism evidence="4 5">
    <name type="scientific">Candidozyma haemuli</name>
    <dbReference type="NCBI Taxonomy" id="45357"/>
    <lineage>
        <taxon>Eukaryota</taxon>
        <taxon>Fungi</taxon>
        <taxon>Dikarya</taxon>
        <taxon>Ascomycota</taxon>
        <taxon>Saccharomycotina</taxon>
        <taxon>Pichiomycetes</taxon>
        <taxon>Metschnikowiaceae</taxon>
        <taxon>Candidozyma</taxon>
    </lineage>
</organism>
<dbReference type="Proteomes" id="UP000244309">
    <property type="component" value="Unassembled WGS sequence"/>
</dbReference>
<protein>
    <submittedName>
        <fullName evidence="4">Uncharacterized protein</fullName>
    </submittedName>
</protein>
<dbReference type="GeneID" id="37008333"/>
<feature type="transmembrane region" description="Helical" evidence="3">
    <location>
        <begin position="516"/>
        <end position="545"/>
    </location>
</feature>
<feature type="transmembrane region" description="Helical" evidence="3">
    <location>
        <begin position="21"/>
        <end position="38"/>
    </location>
</feature>
<feature type="transmembrane region" description="Helical" evidence="3">
    <location>
        <begin position="565"/>
        <end position="588"/>
    </location>
</feature>
<dbReference type="VEuPathDB" id="FungiDB:CXQ85_003002"/>
<dbReference type="SUPFAM" id="SSF101908">
    <property type="entry name" value="Putative isomerase YbhE"/>
    <property type="match status" value="1"/>
</dbReference>
<keyword evidence="3" id="KW-1133">Transmembrane helix</keyword>
<keyword evidence="5" id="KW-1185">Reference proteome</keyword>
<name>A0A2V1AZF3_9ASCO</name>
<evidence type="ECO:0000256" key="1">
    <source>
        <dbReference type="PROSITE-ProRule" id="PRU00221"/>
    </source>
</evidence>
<evidence type="ECO:0000313" key="4">
    <source>
        <dbReference type="EMBL" id="PVH23268.1"/>
    </source>
</evidence>
<keyword evidence="1" id="KW-0853">WD repeat</keyword>
<dbReference type="InterPro" id="IPR001680">
    <property type="entry name" value="WD40_rpt"/>
</dbReference>
<feature type="region of interest" description="Disordered" evidence="2">
    <location>
        <begin position="769"/>
        <end position="801"/>
    </location>
</feature>
<proteinExistence type="predicted"/>
<dbReference type="RefSeq" id="XP_025344208.1">
    <property type="nucleotide sequence ID" value="XM_025486658.1"/>
</dbReference>
<dbReference type="STRING" id="45357.A0A2V1AZF3"/>
<feature type="transmembrane region" description="Helical" evidence="3">
    <location>
        <begin position="224"/>
        <end position="242"/>
    </location>
</feature>
<dbReference type="AlphaFoldDB" id="A0A2V1AZF3"/>
<reference evidence="4 5" key="1">
    <citation type="submission" date="2017-12" db="EMBL/GenBank/DDBJ databases">
        <title>Genome Sequence of a Multidrug-Resistant Candida haemulonii Isolate from a Patient with Chronic Leg Ulcers in Israel.</title>
        <authorList>
            <person name="Chow N.A."/>
            <person name="Gade L."/>
            <person name="Batra D."/>
            <person name="Rowe L.A."/>
            <person name="Ben-Ami R."/>
            <person name="Loparev V.N."/>
            <person name="Litvintseva A.P."/>
        </authorList>
    </citation>
    <scope>NUCLEOTIDE SEQUENCE [LARGE SCALE GENOMIC DNA]</scope>
    <source>
        <strain evidence="4 5">B11899</strain>
    </source>
</reference>
<accession>A0A2V1AZF3</accession>
<feature type="transmembrane region" description="Helical" evidence="3">
    <location>
        <begin position="416"/>
        <end position="444"/>
    </location>
</feature>
<keyword evidence="3" id="KW-0812">Transmembrane</keyword>
<feature type="repeat" description="WD" evidence="1">
    <location>
        <begin position="632"/>
        <end position="664"/>
    </location>
</feature>
<evidence type="ECO:0000313" key="5">
    <source>
        <dbReference type="Proteomes" id="UP000244309"/>
    </source>
</evidence>
<comment type="caution">
    <text evidence="4">The sequence shown here is derived from an EMBL/GenBank/DDBJ whole genome shotgun (WGS) entry which is preliminary data.</text>
</comment>
<keyword evidence="3" id="KW-0472">Membrane</keyword>
<evidence type="ECO:0000256" key="3">
    <source>
        <dbReference type="SAM" id="Phobius"/>
    </source>
</evidence>
<dbReference type="PROSITE" id="PS50082">
    <property type="entry name" value="WD_REPEATS_2"/>
    <property type="match status" value="1"/>
</dbReference>
<gene>
    <name evidence="4" type="ORF">CXQ85_003002</name>
</gene>
<dbReference type="EMBL" id="PKFO01000010">
    <property type="protein sequence ID" value="PVH23268.1"/>
    <property type="molecule type" value="Genomic_DNA"/>
</dbReference>
<feature type="compositionally biased region" description="Low complexity" evidence="2">
    <location>
        <begin position="777"/>
        <end position="789"/>
    </location>
</feature>
<evidence type="ECO:0000256" key="2">
    <source>
        <dbReference type="SAM" id="MobiDB-lite"/>
    </source>
</evidence>
<dbReference type="OrthoDB" id="1914839at2759"/>
<sequence>MKLVYPWLIHVTGWILRNPKLFILVPILCIYIVSYGVVHDLTVRPVNRVLTLGADTGPLLDFGGTEEVSSAVQTGNWSLSRISLVSSGSVVEYGALEQIHALETSIRAQESAYVLSPLGTWPEERWSAQQIEASALRALNHRFKPELANMFFDKLSKTNHLVTAARQINLYVIHNSSLPSLHVSEPLQVSFVGTSEAPHAVKEFLRYFRYLKEESCPLKFFNKAASFTQVAICITFVFRVYFSICNQHKIRSNFGLICGWLTEVTLAAAASVSILCTYKGYQEWSSMFGPVSSYGIGTYILAVMLFSSRTLFRTINDLAGDNTMDGHETLHKRLIRFYLGINNSASNSTDLIFKLTRYVRKWCFVDKFSSNIAPIPNTFVVLCLNLLGLLSVFGLIFAVLYIFFRGLVWHILVNKYFMILQAIALALAIDHFLQQTFLVGIILIDLNRVEFTDLLNKTSNPYESDLDQLNDSMGEIDPISSFLLGLRGPLTRPKPSSLRHIVGTHLLKLSPVSSRVFWLGDVLSFFCWNFFCQIFMTLFVLPYQLLTDKKAVMIFGRQASGQHSYNTLFFLEVAATILFIIAVSELTFTLTYSQRQRKEVDPTATLEASSQLGYGELAKNEQAKYFESITLDNGHNIDVIKIATNSKSSFLVSADLDRKVLVWSPLGVVEKKTPMSISTTIDTIRGSIHPEFWPLSMVEISDEGNYIVLVNNRHSAVKCFDRGSLSFIWEVNLAAELGLTSKELKPMLAFFRKKTIAGFLARKLLMKKRNGPDGRRSSVSSTASSSTITGNFPPPPAPLREDDMAVEDKVRDYEQSLNRDEFVMVFESGHMVTINCTDRKIKHYYMFEDVYGKGLVSENLRVTTAKQLTTSRVSDRIVCDLVNGDIIIASAVSNIWKFSKLKTSKNKFNSGGANTVIKAPGMPMSRTTSSMDTEFSSIFKQNFTSSPNPYPTELPTPKRRFAAINHCTIFTIDFVGMVVRVRDLKAELLDIQTGIIIKTFFIGHFKPGSFRVIHSEPTHCKFCGCASVETMSLVYEDFYDPTLIVHTFLLENKKSRNNICLRVERDPREIRCLGFDAVVEKQYWYHDIEKWEVTDMNVVMGIRRADAKNSDEMETREEIVGQREEEFAQLRKRRSRVPAKAEKPTINDVWQGFVVTVSNGQFLEYKIPFGEEEDETEFACVRPNVIAKYGYKAVALAFGRKIKILYLGGGKLIESDLYYKGTTSSLKPILQPAPDGAVNRNELLFINKRRRMLERRKNKEVPV</sequence>